<comment type="subcellular location">
    <subcellularLocation>
        <location evidence="1">Nucleus</location>
    </subcellularLocation>
</comment>
<dbReference type="GO" id="GO:0000978">
    <property type="term" value="F:RNA polymerase II cis-regulatory region sequence-specific DNA binding"/>
    <property type="evidence" value="ECO:0007669"/>
    <property type="project" value="TreeGrafter"/>
</dbReference>
<keyword evidence="6" id="KW-0862">Zinc</keyword>
<dbReference type="GO" id="GO:0000981">
    <property type="term" value="F:DNA-binding transcription factor activity, RNA polymerase II-specific"/>
    <property type="evidence" value="ECO:0007669"/>
    <property type="project" value="TreeGrafter"/>
</dbReference>
<keyword evidence="14" id="KW-1185">Reference proteome</keyword>
<keyword evidence="10" id="KW-0539">Nucleus</keyword>
<evidence type="ECO:0000313" key="14">
    <source>
        <dbReference type="Proteomes" id="UP000008744"/>
    </source>
</evidence>
<evidence type="ECO:0000256" key="3">
    <source>
        <dbReference type="ARBA" id="ARBA00022723"/>
    </source>
</evidence>
<evidence type="ECO:0000256" key="1">
    <source>
        <dbReference type="ARBA" id="ARBA00004123"/>
    </source>
</evidence>
<dbReference type="STRING" id="7234.B4GQB7"/>
<dbReference type="InterPro" id="IPR036236">
    <property type="entry name" value="Znf_C2H2_sf"/>
</dbReference>
<name>B4GQB7_DROPE</name>
<dbReference type="Gene3D" id="3.30.160.60">
    <property type="entry name" value="Classic Zinc Finger"/>
    <property type="match status" value="3"/>
</dbReference>
<evidence type="ECO:0000256" key="9">
    <source>
        <dbReference type="ARBA" id="ARBA00023163"/>
    </source>
</evidence>
<feature type="domain" description="C2H2-type" evidence="12">
    <location>
        <begin position="64"/>
        <end position="92"/>
    </location>
</feature>
<evidence type="ECO:0000256" key="5">
    <source>
        <dbReference type="ARBA" id="ARBA00022771"/>
    </source>
</evidence>
<keyword evidence="7" id="KW-0805">Transcription regulation</keyword>
<dbReference type="OrthoDB" id="8895262at2759"/>
<protein>
    <submittedName>
        <fullName evidence="13">GL14491</fullName>
    </submittedName>
</protein>
<dbReference type="PANTHER" id="PTHR23226:SF416">
    <property type="entry name" value="FI01424P"/>
    <property type="match status" value="1"/>
</dbReference>
<keyword evidence="8" id="KW-0238">DNA-binding</keyword>
<dbReference type="OMA" id="SNETHRG"/>
<evidence type="ECO:0000256" key="11">
    <source>
        <dbReference type="PROSITE-ProRule" id="PRU00042"/>
    </source>
</evidence>
<evidence type="ECO:0000256" key="7">
    <source>
        <dbReference type="ARBA" id="ARBA00023015"/>
    </source>
</evidence>
<feature type="domain" description="C2H2-type" evidence="12">
    <location>
        <begin position="8"/>
        <end position="35"/>
    </location>
</feature>
<dbReference type="FunFam" id="3.30.160.60:FF:002343">
    <property type="entry name" value="Zinc finger protein 33A"/>
    <property type="match status" value="1"/>
</dbReference>
<dbReference type="GO" id="GO:0008270">
    <property type="term" value="F:zinc ion binding"/>
    <property type="evidence" value="ECO:0007669"/>
    <property type="project" value="UniProtKB-KW"/>
</dbReference>
<dbReference type="PhylomeDB" id="B4GQB7"/>
<sequence>MHTDERPYKCTNCSKSFLQKSKLDAHIRTHTGDRPYKCSHCSKSFQQNAHLQVHSRTHTGELPYKCSHCSRSFKYKNKSYQRHILTHTKNDKCAIPALF</sequence>
<dbReference type="eggNOG" id="KOG1721">
    <property type="taxonomic scope" value="Eukaryota"/>
</dbReference>
<organism evidence="14">
    <name type="scientific">Drosophila persimilis</name>
    <name type="common">Fruit fly</name>
    <dbReference type="NCBI Taxonomy" id="7234"/>
    <lineage>
        <taxon>Eukaryota</taxon>
        <taxon>Metazoa</taxon>
        <taxon>Ecdysozoa</taxon>
        <taxon>Arthropoda</taxon>
        <taxon>Hexapoda</taxon>
        <taxon>Insecta</taxon>
        <taxon>Pterygota</taxon>
        <taxon>Neoptera</taxon>
        <taxon>Endopterygota</taxon>
        <taxon>Diptera</taxon>
        <taxon>Brachycera</taxon>
        <taxon>Muscomorpha</taxon>
        <taxon>Ephydroidea</taxon>
        <taxon>Drosophilidae</taxon>
        <taxon>Drosophila</taxon>
        <taxon>Sophophora</taxon>
    </lineage>
</organism>
<accession>B4GQB7</accession>
<gene>
    <name evidence="13" type="primary">Dper\GL14491</name>
    <name evidence="13" type="ORF">Dper_GL14491</name>
</gene>
<evidence type="ECO:0000256" key="2">
    <source>
        <dbReference type="ARBA" id="ARBA00006991"/>
    </source>
</evidence>
<evidence type="ECO:0000256" key="8">
    <source>
        <dbReference type="ARBA" id="ARBA00023125"/>
    </source>
</evidence>
<evidence type="ECO:0000259" key="12">
    <source>
        <dbReference type="PROSITE" id="PS50157"/>
    </source>
</evidence>
<keyword evidence="4" id="KW-0677">Repeat</keyword>
<dbReference type="FunFam" id="3.30.160.60:FF:000774">
    <property type="entry name" value="Zinc finger protein"/>
    <property type="match status" value="1"/>
</dbReference>
<keyword evidence="9" id="KW-0804">Transcription</keyword>
<evidence type="ECO:0000256" key="10">
    <source>
        <dbReference type="ARBA" id="ARBA00023242"/>
    </source>
</evidence>
<dbReference type="SMR" id="B4GQB7"/>
<evidence type="ECO:0000256" key="4">
    <source>
        <dbReference type="ARBA" id="ARBA00022737"/>
    </source>
</evidence>
<comment type="similarity">
    <text evidence="2">Belongs to the krueppel C2H2-type zinc-finger protein family.</text>
</comment>
<reference evidence="13 14" key="1">
    <citation type="journal article" date="2007" name="Nature">
        <title>Evolution of genes and genomes on the Drosophila phylogeny.</title>
        <authorList>
            <consortium name="Drosophila 12 Genomes Consortium"/>
            <person name="Clark A.G."/>
            <person name="Eisen M.B."/>
            <person name="Smith D.R."/>
            <person name="Bergman C.M."/>
            <person name="Oliver B."/>
            <person name="Markow T.A."/>
            <person name="Kaufman T.C."/>
            <person name="Kellis M."/>
            <person name="Gelbart W."/>
            <person name="Iyer V.N."/>
            <person name="Pollard D.A."/>
            <person name="Sackton T.B."/>
            <person name="Larracuente A.M."/>
            <person name="Singh N.D."/>
            <person name="Abad J.P."/>
            <person name="Abt D.N."/>
            <person name="Adryan B."/>
            <person name="Aguade M."/>
            <person name="Akashi H."/>
            <person name="Anderson W.W."/>
            <person name="Aquadro C.F."/>
            <person name="Ardell D.H."/>
            <person name="Arguello R."/>
            <person name="Artieri C.G."/>
            <person name="Barbash D.A."/>
            <person name="Barker D."/>
            <person name="Barsanti P."/>
            <person name="Batterham P."/>
            <person name="Batzoglou S."/>
            <person name="Begun D."/>
            <person name="Bhutkar A."/>
            <person name="Blanco E."/>
            <person name="Bosak S.A."/>
            <person name="Bradley R.K."/>
            <person name="Brand A.D."/>
            <person name="Brent M.R."/>
            <person name="Brooks A.N."/>
            <person name="Brown R.H."/>
            <person name="Butlin R.K."/>
            <person name="Caggese C."/>
            <person name="Calvi B.R."/>
            <person name="Bernardo de Carvalho A."/>
            <person name="Caspi A."/>
            <person name="Castrezana S."/>
            <person name="Celniker S.E."/>
            <person name="Chang J.L."/>
            <person name="Chapple C."/>
            <person name="Chatterji S."/>
            <person name="Chinwalla A."/>
            <person name="Civetta A."/>
            <person name="Clifton S.W."/>
            <person name="Comeron J.M."/>
            <person name="Costello J.C."/>
            <person name="Coyne J.A."/>
            <person name="Daub J."/>
            <person name="David R.G."/>
            <person name="Delcher A.L."/>
            <person name="Delehaunty K."/>
            <person name="Do C.B."/>
            <person name="Ebling H."/>
            <person name="Edwards K."/>
            <person name="Eickbush T."/>
            <person name="Evans J.D."/>
            <person name="Filipski A."/>
            <person name="Findeiss S."/>
            <person name="Freyhult E."/>
            <person name="Fulton L."/>
            <person name="Fulton R."/>
            <person name="Garcia A.C."/>
            <person name="Gardiner A."/>
            <person name="Garfield D.A."/>
            <person name="Garvin B.E."/>
            <person name="Gibson G."/>
            <person name="Gilbert D."/>
            <person name="Gnerre S."/>
            <person name="Godfrey J."/>
            <person name="Good R."/>
            <person name="Gotea V."/>
            <person name="Gravely B."/>
            <person name="Greenberg A.J."/>
            <person name="Griffiths-Jones S."/>
            <person name="Gross S."/>
            <person name="Guigo R."/>
            <person name="Gustafson E.A."/>
            <person name="Haerty W."/>
            <person name="Hahn M.W."/>
            <person name="Halligan D.L."/>
            <person name="Halpern A.L."/>
            <person name="Halter G.M."/>
            <person name="Han M.V."/>
            <person name="Heger A."/>
            <person name="Hillier L."/>
            <person name="Hinrichs A.S."/>
            <person name="Holmes I."/>
            <person name="Hoskins R.A."/>
            <person name="Hubisz M.J."/>
            <person name="Hultmark D."/>
            <person name="Huntley M.A."/>
            <person name="Jaffe D.B."/>
            <person name="Jagadeeshan S."/>
            <person name="Jeck W.R."/>
            <person name="Johnson J."/>
            <person name="Jones C.D."/>
            <person name="Jordan W.C."/>
            <person name="Karpen G.H."/>
            <person name="Kataoka E."/>
            <person name="Keightley P.D."/>
            <person name="Kheradpour P."/>
            <person name="Kirkness E.F."/>
            <person name="Koerich L.B."/>
            <person name="Kristiansen K."/>
            <person name="Kudrna D."/>
            <person name="Kulathinal R.J."/>
            <person name="Kumar S."/>
            <person name="Kwok R."/>
            <person name="Lander E."/>
            <person name="Langley C.H."/>
            <person name="Lapoint R."/>
            <person name="Lazzaro B.P."/>
            <person name="Lee S.J."/>
            <person name="Levesque L."/>
            <person name="Li R."/>
            <person name="Lin C.F."/>
            <person name="Lin M.F."/>
            <person name="Lindblad-Toh K."/>
            <person name="Llopart A."/>
            <person name="Long M."/>
            <person name="Low L."/>
            <person name="Lozovsky E."/>
            <person name="Lu J."/>
            <person name="Luo M."/>
            <person name="Machado C.A."/>
            <person name="Makalowski W."/>
            <person name="Marzo M."/>
            <person name="Matsuda M."/>
            <person name="Matzkin L."/>
            <person name="McAllister B."/>
            <person name="McBride C.S."/>
            <person name="McKernan B."/>
            <person name="McKernan K."/>
            <person name="Mendez-Lago M."/>
            <person name="Minx P."/>
            <person name="Mollenhauer M.U."/>
            <person name="Montooth K."/>
            <person name="Mount S.M."/>
            <person name="Mu X."/>
            <person name="Myers E."/>
            <person name="Negre B."/>
            <person name="Newfeld S."/>
            <person name="Nielsen R."/>
            <person name="Noor M.A."/>
            <person name="O'Grady P."/>
            <person name="Pachter L."/>
            <person name="Papaceit M."/>
            <person name="Parisi M.J."/>
            <person name="Parisi M."/>
            <person name="Parts L."/>
            <person name="Pedersen J.S."/>
            <person name="Pesole G."/>
            <person name="Phillippy A.M."/>
            <person name="Ponting C.P."/>
            <person name="Pop M."/>
            <person name="Porcelli D."/>
            <person name="Powell J.R."/>
            <person name="Prohaska S."/>
            <person name="Pruitt K."/>
            <person name="Puig M."/>
            <person name="Quesneville H."/>
            <person name="Ram K.R."/>
            <person name="Rand D."/>
            <person name="Rasmussen M.D."/>
            <person name="Reed L.K."/>
            <person name="Reenan R."/>
            <person name="Reily A."/>
            <person name="Remington K.A."/>
            <person name="Rieger T.T."/>
            <person name="Ritchie M.G."/>
            <person name="Robin C."/>
            <person name="Rogers Y.H."/>
            <person name="Rohde C."/>
            <person name="Rozas J."/>
            <person name="Rubenfield M.J."/>
            <person name="Ruiz A."/>
            <person name="Russo S."/>
            <person name="Salzberg S.L."/>
            <person name="Sanchez-Gracia A."/>
            <person name="Saranga D.J."/>
            <person name="Sato H."/>
            <person name="Schaeffer S.W."/>
            <person name="Schatz M.C."/>
            <person name="Schlenke T."/>
            <person name="Schwartz R."/>
            <person name="Segarra C."/>
            <person name="Singh R.S."/>
            <person name="Sirot L."/>
            <person name="Sirota M."/>
            <person name="Sisneros N.B."/>
            <person name="Smith C.D."/>
            <person name="Smith T.F."/>
            <person name="Spieth J."/>
            <person name="Stage D.E."/>
            <person name="Stark A."/>
            <person name="Stephan W."/>
            <person name="Strausberg R.L."/>
            <person name="Strempel S."/>
            <person name="Sturgill D."/>
            <person name="Sutton G."/>
            <person name="Sutton G.G."/>
            <person name="Tao W."/>
            <person name="Teichmann S."/>
            <person name="Tobari Y.N."/>
            <person name="Tomimura Y."/>
            <person name="Tsolas J.M."/>
            <person name="Valente V.L."/>
            <person name="Venter E."/>
            <person name="Venter J.C."/>
            <person name="Vicario S."/>
            <person name="Vieira F.G."/>
            <person name="Vilella A.J."/>
            <person name="Villasante A."/>
            <person name="Walenz B."/>
            <person name="Wang J."/>
            <person name="Wasserman M."/>
            <person name="Watts T."/>
            <person name="Wilson D."/>
            <person name="Wilson R.K."/>
            <person name="Wing R.A."/>
            <person name="Wolfner M.F."/>
            <person name="Wong A."/>
            <person name="Wong G.K."/>
            <person name="Wu C.I."/>
            <person name="Wu G."/>
            <person name="Yamamoto D."/>
            <person name="Yang H.P."/>
            <person name="Yang S.P."/>
            <person name="Yorke J.A."/>
            <person name="Yoshida K."/>
            <person name="Zdobnov E."/>
            <person name="Zhang P."/>
            <person name="Zhang Y."/>
            <person name="Zimin A.V."/>
            <person name="Baldwin J."/>
            <person name="Abdouelleil A."/>
            <person name="Abdulkadir J."/>
            <person name="Abebe A."/>
            <person name="Abera B."/>
            <person name="Abreu J."/>
            <person name="Acer S.C."/>
            <person name="Aftuck L."/>
            <person name="Alexander A."/>
            <person name="An P."/>
            <person name="Anderson E."/>
            <person name="Anderson S."/>
            <person name="Arachi H."/>
            <person name="Azer M."/>
            <person name="Bachantsang P."/>
            <person name="Barry A."/>
            <person name="Bayul T."/>
            <person name="Berlin A."/>
            <person name="Bessette D."/>
            <person name="Bloom T."/>
            <person name="Blye J."/>
            <person name="Boguslavskiy L."/>
            <person name="Bonnet C."/>
            <person name="Boukhgalter B."/>
            <person name="Bourzgui I."/>
            <person name="Brown A."/>
            <person name="Cahill P."/>
            <person name="Channer S."/>
            <person name="Cheshatsang Y."/>
            <person name="Chuda L."/>
            <person name="Citroen M."/>
            <person name="Collymore A."/>
            <person name="Cooke P."/>
            <person name="Costello M."/>
            <person name="D'Aco K."/>
            <person name="Daza R."/>
            <person name="De Haan G."/>
            <person name="DeGray S."/>
            <person name="DeMaso C."/>
            <person name="Dhargay N."/>
            <person name="Dooley K."/>
            <person name="Dooley E."/>
            <person name="Doricent M."/>
            <person name="Dorje P."/>
            <person name="Dorjee K."/>
            <person name="Dupes A."/>
            <person name="Elong R."/>
            <person name="Falk J."/>
            <person name="Farina A."/>
            <person name="Faro S."/>
            <person name="Ferguson D."/>
            <person name="Fisher S."/>
            <person name="Foley C.D."/>
            <person name="Franke A."/>
            <person name="Friedrich D."/>
            <person name="Gadbois L."/>
            <person name="Gearin G."/>
            <person name="Gearin C.R."/>
            <person name="Giannoukos G."/>
            <person name="Goode T."/>
            <person name="Graham J."/>
            <person name="Grandbois E."/>
            <person name="Grewal S."/>
            <person name="Gyaltsen K."/>
            <person name="Hafez N."/>
            <person name="Hagos B."/>
            <person name="Hall J."/>
            <person name="Henson C."/>
            <person name="Hollinger A."/>
            <person name="Honan T."/>
            <person name="Huard M.D."/>
            <person name="Hughes L."/>
            <person name="Hurhula B."/>
            <person name="Husby M.E."/>
            <person name="Kamat A."/>
            <person name="Kanga B."/>
            <person name="Kashin S."/>
            <person name="Khazanovich D."/>
            <person name="Kisner P."/>
            <person name="Lance K."/>
            <person name="Lara M."/>
            <person name="Lee W."/>
            <person name="Lennon N."/>
            <person name="Letendre F."/>
            <person name="LeVine R."/>
            <person name="Lipovsky A."/>
            <person name="Liu X."/>
            <person name="Liu J."/>
            <person name="Liu S."/>
            <person name="Lokyitsang T."/>
            <person name="Lokyitsang Y."/>
            <person name="Lubonja R."/>
            <person name="Lui A."/>
            <person name="MacDonald P."/>
            <person name="Magnisalis V."/>
            <person name="Maru K."/>
            <person name="Matthews C."/>
            <person name="McCusker W."/>
            <person name="McDonough S."/>
            <person name="Mehta T."/>
            <person name="Meldrim J."/>
            <person name="Meneus L."/>
            <person name="Mihai O."/>
            <person name="Mihalev A."/>
            <person name="Mihova T."/>
            <person name="Mittelman R."/>
            <person name="Mlenga V."/>
            <person name="Montmayeur A."/>
            <person name="Mulrain L."/>
            <person name="Navidi A."/>
            <person name="Naylor J."/>
            <person name="Negash T."/>
            <person name="Nguyen T."/>
            <person name="Nguyen N."/>
            <person name="Nicol R."/>
            <person name="Norbu C."/>
            <person name="Norbu N."/>
            <person name="Novod N."/>
            <person name="O'Neill B."/>
            <person name="Osman S."/>
            <person name="Markiewicz E."/>
            <person name="Oyono O.L."/>
            <person name="Patti C."/>
            <person name="Phunkhang P."/>
            <person name="Pierre F."/>
            <person name="Priest M."/>
            <person name="Raghuraman S."/>
            <person name="Rege F."/>
            <person name="Reyes R."/>
            <person name="Rise C."/>
            <person name="Rogov P."/>
            <person name="Ross K."/>
            <person name="Ryan E."/>
            <person name="Settipalli S."/>
            <person name="Shea T."/>
            <person name="Sherpa N."/>
            <person name="Shi L."/>
            <person name="Shih D."/>
            <person name="Sparrow T."/>
            <person name="Spaulding J."/>
            <person name="Stalker J."/>
            <person name="Stange-Thomann N."/>
            <person name="Stavropoulos S."/>
            <person name="Stone C."/>
            <person name="Strader C."/>
            <person name="Tesfaye S."/>
            <person name="Thomson T."/>
            <person name="Thoulutsang Y."/>
            <person name="Thoulutsang D."/>
            <person name="Topham K."/>
            <person name="Topping I."/>
            <person name="Tsamla T."/>
            <person name="Vassiliev H."/>
            <person name="Vo A."/>
            <person name="Wangchuk T."/>
            <person name="Wangdi T."/>
            <person name="Weiand M."/>
            <person name="Wilkinson J."/>
            <person name="Wilson A."/>
            <person name="Yadav S."/>
            <person name="Young G."/>
            <person name="Yu Q."/>
            <person name="Zembek L."/>
            <person name="Zhong D."/>
            <person name="Zimmer A."/>
            <person name="Zwirko Z."/>
            <person name="Jaffe D.B."/>
            <person name="Alvarez P."/>
            <person name="Brockman W."/>
            <person name="Butler J."/>
            <person name="Chin C."/>
            <person name="Gnerre S."/>
            <person name="Grabherr M."/>
            <person name="Kleber M."/>
            <person name="Mauceli E."/>
            <person name="MacCallum I."/>
        </authorList>
    </citation>
    <scope>NUCLEOTIDE SEQUENCE [LARGE SCALE GENOMIC DNA]</scope>
    <source>
        <strain evidence="14">MSH-3 / Tucson 14011-0111.49</strain>
    </source>
</reference>
<dbReference type="GO" id="GO:0005634">
    <property type="term" value="C:nucleus"/>
    <property type="evidence" value="ECO:0007669"/>
    <property type="project" value="UniProtKB-SubCell"/>
</dbReference>
<feature type="domain" description="C2H2-type" evidence="12">
    <location>
        <begin position="36"/>
        <end position="63"/>
    </location>
</feature>
<evidence type="ECO:0000313" key="13">
    <source>
        <dbReference type="EMBL" id="EDW39789.1"/>
    </source>
</evidence>
<dbReference type="SUPFAM" id="SSF57667">
    <property type="entry name" value="beta-beta-alpha zinc fingers"/>
    <property type="match status" value="2"/>
</dbReference>
<dbReference type="HOGENOM" id="CLU_002678_42_11_1"/>
<dbReference type="AlphaFoldDB" id="B4GQB7"/>
<dbReference type="Proteomes" id="UP000008744">
    <property type="component" value="Unassembled WGS sequence"/>
</dbReference>
<dbReference type="PANTHER" id="PTHR23226">
    <property type="entry name" value="ZINC FINGER AND SCAN DOMAIN-CONTAINING"/>
    <property type="match status" value="1"/>
</dbReference>
<dbReference type="Pfam" id="PF00096">
    <property type="entry name" value="zf-C2H2"/>
    <property type="match status" value="2"/>
</dbReference>
<evidence type="ECO:0000256" key="6">
    <source>
        <dbReference type="ARBA" id="ARBA00022833"/>
    </source>
</evidence>
<dbReference type="InterPro" id="IPR013087">
    <property type="entry name" value="Znf_C2H2_type"/>
</dbReference>
<keyword evidence="3" id="KW-0479">Metal-binding</keyword>
<dbReference type="PROSITE" id="PS00028">
    <property type="entry name" value="ZINC_FINGER_C2H2_1"/>
    <property type="match status" value="2"/>
</dbReference>
<dbReference type="EMBL" id="CH479187">
    <property type="protein sequence ID" value="EDW39789.1"/>
    <property type="molecule type" value="Genomic_DNA"/>
</dbReference>
<dbReference type="FunFam" id="3.30.160.60:FF:001506">
    <property type="entry name" value="Zinc finger protein"/>
    <property type="match status" value="1"/>
</dbReference>
<proteinExistence type="inferred from homology"/>
<dbReference type="PROSITE" id="PS50157">
    <property type="entry name" value="ZINC_FINGER_C2H2_2"/>
    <property type="match status" value="3"/>
</dbReference>
<keyword evidence="5 11" id="KW-0863">Zinc-finger</keyword>
<dbReference type="SMART" id="SM00355">
    <property type="entry name" value="ZnF_C2H2"/>
    <property type="match status" value="3"/>
</dbReference>